<keyword evidence="3" id="KW-1185">Reference proteome</keyword>
<organism evidence="2 3">
    <name type="scientific">Mytilus edulis</name>
    <name type="common">Blue mussel</name>
    <dbReference type="NCBI Taxonomy" id="6550"/>
    <lineage>
        <taxon>Eukaryota</taxon>
        <taxon>Metazoa</taxon>
        <taxon>Spiralia</taxon>
        <taxon>Lophotrochozoa</taxon>
        <taxon>Mollusca</taxon>
        <taxon>Bivalvia</taxon>
        <taxon>Autobranchia</taxon>
        <taxon>Pteriomorphia</taxon>
        <taxon>Mytilida</taxon>
        <taxon>Mytiloidea</taxon>
        <taxon>Mytilidae</taxon>
        <taxon>Mytilinae</taxon>
        <taxon>Mytilus</taxon>
    </lineage>
</organism>
<dbReference type="PANTHER" id="PTHR33050">
    <property type="entry name" value="REVERSE TRANSCRIPTASE DOMAIN-CONTAINING PROTEIN"/>
    <property type="match status" value="1"/>
</dbReference>
<dbReference type="InterPro" id="IPR000477">
    <property type="entry name" value="RT_dom"/>
</dbReference>
<dbReference type="Gene3D" id="3.30.70.270">
    <property type="match status" value="1"/>
</dbReference>
<comment type="caution">
    <text evidence="2">The sequence shown here is derived from an EMBL/GenBank/DDBJ whole genome shotgun (WGS) entry which is preliminary data.</text>
</comment>
<dbReference type="OrthoDB" id="10058284at2759"/>
<dbReference type="CDD" id="cd09275">
    <property type="entry name" value="RNase_HI_RT_DIRS1"/>
    <property type="match status" value="1"/>
</dbReference>
<gene>
    <name evidence="2" type="ORF">MEDL_6159</name>
</gene>
<evidence type="ECO:0000313" key="2">
    <source>
        <dbReference type="EMBL" id="CAG2190913.1"/>
    </source>
</evidence>
<feature type="domain" description="Reverse transcriptase" evidence="1">
    <location>
        <begin position="1"/>
        <end position="274"/>
    </location>
</feature>
<dbReference type="InterPro" id="IPR043502">
    <property type="entry name" value="DNA/RNA_pol_sf"/>
</dbReference>
<accession>A0A8S3Q3K6</accession>
<reference evidence="2" key="1">
    <citation type="submission" date="2021-03" db="EMBL/GenBank/DDBJ databases">
        <authorList>
            <person name="Bekaert M."/>
        </authorList>
    </citation>
    <scope>NUCLEOTIDE SEQUENCE</scope>
</reference>
<dbReference type="PANTHER" id="PTHR33050:SF8">
    <property type="entry name" value="REVERSE TRANSCRIPTASE DOMAIN-CONTAINING PROTEIN"/>
    <property type="match status" value="1"/>
</dbReference>
<dbReference type="PROSITE" id="PS50878">
    <property type="entry name" value="RT_POL"/>
    <property type="match status" value="1"/>
</dbReference>
<protein>
    <recommendedName>
        <fullName evidence="1">Reverse transcriptase domain-containing protein</fullName>
    </recommendedName>
</protein>
<dbReference type="EMBL" id="CAJPWZ010000344">
    <property type="protein sequence ID" value="CAG2190913.1"/>
    <property type="molecule type" value="Genomic_DNA"/>
</dbReference>
<sequence>MKASTPINIEKLEHELQNHPDINFRSYLINGLRNGFDSMVKYDTWDTKVCKNNYSARSQSTVVSDLIKKECEKGFVYGPFQHSPFPRFRVSPLGVATGKYSDKKRLILDLSSPHNDECMSVNDMIDKSDCSMSYVKIDDAIRIISKCGRKASLSKYDISDAFKICPYKPTQWPLFCFKWKSMYYFYVRLTFGCRSSPKIFDTVSQAVCYIAEKNYKVQHILHLLDDFLTIDHPDEDGERTMAIMMTIFKRLNIPIASHKTVGPTTCLEYLGIILDSQKMETRLPDNKVQRICNFIRKILHKSSCTKRELLQLLGHLNFASRVILPGRSFVSYLINLSTTVKDLSDFVHLSTECRTDLDFWLRFLSNWNGITMFHENEFTSSFDMELFTDAASTIGFGGFFRGKFFYSTWPLELPSLTNNLSIAFLELYPIVVAALLWGPEWSCKRILFWCDNEATVAIVKKGRSKTLEIMKLMRQLTWCAAKYNFYFSAKHVPGYKNQISDALSRLQITRFHKLAPKAEQSPCIVPSASEVMWH</sequence>
<name>A0A8S3Q3K6_MYTED</name>
<proteinExistence type="predicted"/>
<evidence type="ECO:0000313" key="3">
    <source>
        <dbReference type="Proteomes" id="UP000683360"/>
    </source>
</evidence>
<dbReference type="Pfam" id="PF00078">
    <property type="entry name" value="RVT_1"/>
    <property type="match status" value="1"/>
</dbReference>
<dbReference type="InterPro" id="IPR043128">
    <property type="entry name" value="Rev_trsase/Diguanyl_cyclase"/>
</dbReference>
<dbReference type="Gene3D" id="3.10.10.10">
    <property type="entry name" value="HIV Type 1 Reverse Transcriptase, subunit A, domain 1"/>
    <property type="match status" value="1"/>
</dbReference>
<dbReference type="AlphaFoldDB" id="A0A8S3Q3K6"/>
<dbReference type="InterPro" id="IPR052055">
    <property type="entry name" value="Hepadnavirus_pol/RT"/>
</dbReference>
<evidence type="ECO:0000259" key="1">
    <source>
        <dbReference type="PROSITE" id="PS50878"/>
    </source>
</evidence>
<dbReference type="Proteomes" id="UP000683360">
    <property type="component" value="Unassembled WGS sequence"/>
</dbReference>
<dbReference type="SUPFAM" id="SSF56672">
    <property type="entry name" value="DNA/RNA polymerases"/>
    <property type="match status" value="1"/>
</dbReference>